<comment type="similarity">
    <text evidence="2 12">Belongs to the peptidase S8 family.</text>
</comment>
<dbReference type="InterPro" id="IPR057060">
    <property type="entry name" value="MBTPS1_3rd"/>
</dbReference>
<dbReference type="PANTHER" id="PTHR43806:SF7">
    <property type="entry name" value="MEMBRANE-BOUND TRANSCRIPTION FACTOR SITE-1 PROTEASE"/>
    <property type="match status" value="1"/>
</dbReference>
<reference evidence="19 20" key="1">
    <citation type="submission" date="2021-04" db="EMBL/GenBank/DDBJ databases">
        <authorList>
            <person name="Bliznina A."/>
        </authorList>
    </citation>
    <scope>NUCLEOTIDE SEQUENCE [LARGE SCALE GENOMIC DNA]</scope>
</reference>
<keyword evidence="11" id="KW-0325">Glycoprotein</keyword>
<evidence type="ECO:0000256" key="14">
    <source>
        <dbReference type="SAM" id="SignalP"/>
    </source>
</evidence>
<dbReference type="InterPro" id="IPR057032">
    <property type="entry name" value="MBTPS1_4th"/>
</dbReference>
<dbReference type="Pfam" id="PF23094">
    <property type="entry name" value="MBTPS1_3rd"/>
    <property type="match status" value="1"/>
</dbReference>
<keyword evidence="20" id="KW-1185">Reference proteome</keyword>
<evidence type="ECO:0000256" key="2">
    <source>
        <dbReference type="ARBA" id="ARBA00011073"/>
    </source>
</evidence>
<feature type="domain" description="MBTPS1 third" evidence="18">
    <location>
        <begin position="529"/>
        <end position="664"/>
    </location>
</feature>
<feature type="active site" description="Charge relay system" evidence="12">
    <location>
        <position position="456"/>
    </location>
</feature>
<feature type="transmembrane region" description="Helical" evidence="13">
    <location>
        <begin position="1035"/>
        <end position="1056"/>
    </location>
</feature>
<keyword evidence="6 12" id="KW-0378">Hydrolase</keyword>
<evidence type="ECO:0000256" key="10">
    <source>
        <dbReference type="ARBA" id="ARBA00023136"/>
    </source>
</evidence>
<dbReference type="PRINTS" id="PR00723">
    <property type="entry name" value="SUBTILISIN"/>
</dbReference>
<feature type="domain" description="MBTPS1 fourth" evidence="17">
    <location>
        <begin position="666"/>
        <end position="928"/>
    </location>
</feature>
<comment type="subcellular location">
    <subcellularLocation>
        <location evidence="1">Golgi apparatus membrane</location>
        <topology evidence="1">Single-pass membrane protein</topology>
    </subcellularLocation>
</comment>
<feature type="domain" description="Peptidase S8/S53" evidence="15">
    <location>
        <begin position="251"/>
        <end position="508"/>
    </location>
</feature>
<evidence type="ECO:0000256" key="4">
    <source>
        <dbReference type="ARBA" id="ARBA00022692"/>
    </source>
</evidence>
<dbReference type="PROSITE" id="PS00138">
    <property type="entry name" value="SUBTILASE_SER"/>
    <property type="match status" value="1"/>
</dbReference>
<evidence type="ECO:0000256" key="11">
    <source>
        <dbReference type="ARBA" id="ARBA00023180"/>
    </source>
</evidence>
<keyword evidence="3 12" id="KW-0645">Protease</keyword>
<evidence type="ECO:0000259" key="16">
    <source>
        <dbReference type="Pfam" id="PF23001"/>
    </source>
</evidence>
<dbReference type="Proteomes" id="UP001158576">
    <property type="component" value="Chromosome XSR"/>
</dbReference>
<feature type="signal peptide" evidence="14">
    <location>
        <begin position="1"/>
        <end position="19"/>
    </location>
</feature>
<evidence type="ECO:0000256" key="8">
    <source>
        <dbReference type="ARBA" id="ARBA00022989"/>
    </source>
</evidence>
<feature type="domain" description="Membrane-bound transcription factor site-1 protease-like N-terminal" evidence="16">
    <location>
        <begin position="90"/>
        <end position="167"/>
    </location>
</feature>
<protein>
    <submittedName>
        <fullName evidence="19">Oidioi.mRNA.OKI2018_I69.XSR.g15782.t1.cds</fullName>
    </submittedName>
</protein>
<dbReference type="PANTHER" id="PTHR43806">
    <property type="entry name" value="PEPTIDASE S8"/>
    <property type="match status" value="1"/>
</dbReference>
<sequence length="1082" mass="122607">MTILRFLALSICFLSLVLPDTIRTLDPIAIVDITVKPCSSCLPQTSTAIALSVYSAEDIKRSVLEWRRKRSKRQLQTSANDESSDFETKVIEDQWLVIFDGYYSQEHRHSVIATALSGEHVEIVPRDNPAAIFESDFDVLLWPHDERRRFIDLLEDHEDIKEVKQQKQILRKLQYVKTQEHVSNCENCKKAHLPSEARVHRPGQRKAQSVSSSDYWFGSEKLRSRKLMRSVVKPVTDELQADILWDMGFTGQGIKVAIFDTGLPKNHPHFRNVKDRTNWTNEKSLDDGLGHGTFVAGVIASSAECMGFAPDADVHIYRVFTNQQVSYTSWFLDAFNYAILNKINVLNLSIGGPDFMDTPFVDKVWEMSANGIIMVSAIGNDGPLYGTLNNPADQMDVIGVGGTDFAHNIAKFSSRGMTTWELPGGYGRLKPDIVTYGSSVRGSGIYSGCRTLSGTSVASPVVAGVVTLLFSTVPEEKRNSINPASMKQALMHGAKRIDGTNMFEQGAGRVDLIQSWKILKSYKPQATLSPPYIDFMDCPYMWPYCSQPLFFTGMPTIANVTILNAISVSSKIVGTPIWRPYDQETGNFVDISVTHSSIIWPWTGFIAVTITINEKGAEFEGIINGHIEFTIQSESTGSETDEETNEDENYLSEMKLPLRISVIPSPKRWQRILWDQYHNLRYPPGYFPRDNLKMKNDPLDWNGDHIHTNFRDLYERLRAAGYFVDVLGEPFSCFDASNYGTLMIIDSEEEFFTEELEKIAEDVEEGLNLIVFGDWFNSEVMKKVRFFDENTRQWWIPDTGGANIPALNDLLEHFDIAFGSIVSDGEFSFSEREMLFASGASFIQFPDEGKVLVRNLRDQGADITRDENNENFKPRENAVAIFGIHEYNLGKVAVYGDSNCIDGAHMQKECYWLVEEMLQYFRTDTLAEEMSNDLVEWSAVKDQFGSISAPERFVGNQLHRFSKVLVPGLSMKKKPVPECKKHVYLTPQYLNESIESISKSALSWKNRPLLSIDWDEENSDVQSYKPLPSNHRETLSLWTVFLVFAACGAALAFLVAQMRFKKNDREKPLKFPKSRTRKNLST</sequence>
<keyword evidence="4 13" id="KW-0812">Transmembrane</keyword>
<dbReference type="InterPro" id="IPR050131">
    <property type="entry name" value="Peptidase_S8_subtilisin-like"/>
</dbReference>
<dbReference type="InterPro" id="IPR023828">
    <property type="entry name" value="Peptidase_S8_Ser-AS"/>
</dbReference>
<accession>A0ABN7SJ00</accession>
<dbReference type="PROSITE" id="PS51892">
    <property type="entry name" value="SUBTILASE"/>
    <property type="match status" value="1"/>
</dbReference>
<dbReference type="InterPro" id="IPR022398">
    <property type="entry name" value="Peptidase_S8_His-AS"/>
</dbReference>
<feature type="active site" description="Charge relay system" evidence="12">
    <location>
        <position position="260"/>
    </location>
</feature>
<dbReference type="Pfam" id="PF00082">
    <property type="entry name" value="Peptidase_S8"/>
    <property type="match status" value="1"/>
</dbReference>
<dbReference type="Pfam" id="PF23090">
    <property type="entry name" value="MBTPS1_4th"/>
    <property type="match status" value="1"/>
</dbReference>
<keyword evidence="7 12" id="KW-0720">Serine protease</keyword>
<dbReference type="Pfam" id="PF23001">
    <property type="entry name" value="MBTP1_N"/>
    <property type="match status" value="1"/>
</dbReference>
<evidence type="ECO:0000256" key="3">
    <source>
        <dbReference type="ARBA" id="ARBA00022670"/>
    </source>
</evidence>
<evidence type="ECO:0000256" key="1">
    <source>
        <dbReference type="ARBA" id="ARBA00004194"/>
    </source>
</evidence>
<evidence type="ECO:0000256" key="13">
    <source>
        <dbReference type="SAM" id="Phobius"/>
    </source>
</evidence>
<evidence type="ECO:0000256" key="9">
    <source>
        <dbReference type="ARBA" id="ARBA00023034"/>
    </source>
</evidence>
<dbReference type="InterPro" id="IPR036852">
    <property type="entry name" value="Peptidase_S8/S53_dom_sf"/>
</dbReference>
<evidence type="ECO:0000256" key="7">
    <source>
        <dbReference type="ARBA" id="ARBA00022825"/>
    </source>
</evidence>
<evidence type="ECO:0000313" key="19">
    <source>
        <dbReference type="EMBL" id="CAG5098566.1"/>
    </source>
</evidence>
<dbReference type="InterPro" id="IPR034185">
    <property type="entry name" value="Site-1_peptidase_cat_dom"/>
</dbReference>
<evidence type="ECO:0000259" key="17">
    <source>
        <dbReference type="Pfam" id="PF23090"/>
    </source>
</evidence>
<gene>
    <name evidence="19" type="ORF">OKIOD_LOCUS7340</name>
</gene>
<proteinExistence type="inferred from homology"/>
<feature type="active site" description="Charge relay system" evidence="12">
    <location>
        <position position="291"/>
    </location>
</feature>
<keyword evidence="5 14" id="KW-0732">Signal</keyword>
<evidence type="ECO:0000259" key="18">
    <source>
        <dbReference type="Pfam" id="PF23094"/>
    </source>
</evidence>
<dbReference type="SUPFAM" id="SSF52743">
    <property type="entry name" value="Subtilisin-like"/>
    <property type="match status" value="1"/>
</dbReference>
<dbReference type="EMBL" id="OU015569">
    <property type="protein sequence ID" value="CAG5098566.1"/>
    <property type="molecule type" value="Genomic_DNA"/>
</dbReference>
<keyword evidence="9" id="KW-0333">Golgi apparatus</keyword>
<dbReference type="InterPro" id="IPR055143">
    <property type="entry name" value="MBTP1_N"/>
</dbReference>
<feature type="chain" id="PRO_5045434765" evidence="14">
    <location>
        <begin position="20"/>
        <end position="1082"/>
    </location>
</feature>
<dbReference type="CDD" id="cd07479">
    <property type="entry name" value="Peptidases_S8_SKI-1_like"/>
    <property type="match status" value="1"/>
</dbReference>
<dbReference type="InterPro" id="IPR000209">
    <property type="entry name" value="Peptidase_S8/S53_dom"/>
</dbReference>
<evidence type="ECO:0000256" key="12">
    <source>
        <dbReference type="PROSITE-ProRule" id="PRU01240"/>
    </source>
</evidence>
<name>A0ABN7SJ00_OIKDI</name>
<evidence type="ECO:0000256" key="5">
    <source>
        <dbReference type="ARBA" id="ARBA00022729"/>
    </source>
</evidence>
<evidence type="ECO:0000313" key="20">
    <source>
        <dbReference type="Proteomes" id="UP001158576"/>
    </source>
</evidence>
<keyword evidence="10 13" id="KW-0472">Membrane</keyword>
<organism evidence="19 20">
    <name type="scientific">Oikopleura dioica</name>
    <name type="common">Tunicate</name>
    <dbReference type="NCBI Taxonomy" id="34765"/>
    <lineage>
        <taxon>Eukaryota</taxon>
        <taxon>Metazoa</taxon>
        <taxon>Chordata</taxon>
        <taxon>Tunicata</taxon>
        <taxon>Appendicularia</taxon>
        <taxon>Copelata</taxon>
        <taxon>Oikopleuridae</taxon>
        <taxon>Oikopleura</taxon>
    </lineage>
</organism>
<evidence type="ECO:0000256" key="6">
    <source>
        <dbReference type="ARBA" id="ARBA00022801"/>
    </source>
</evidence>
<dbReference type="Gene3D" id="3.40.50.200">
    <property type="entry name" value="Peptidase S8/S53 domain"/>
    <property type="match status" value="1"/>
</dbReference>
<keyword evidence="8 13" id="KW-1133">Transmembrane helix</keyword>
<evidence type="ECO:0000259" key="15">
    <source>
        <dbReference type="Pfam" id="PF00082"/>
    </source>
</evidence>
<dbReference type="PROSITE" id="PS00137">
    <property type="entry name" value="SUBTILASE_HIS"/>
    <property type="match status" value="1"/>
</dbReference>
<dbReference type="InterPro" id="IPR015500">
    <property type="entry name" value="Peptidase_S8_subtilisin-rel"/>
</dbReference>